<dbReference type="PANTHER" id="PTHR34400:SF4">
    <property type="entry name" value="MEMBRANE PROTEIN"/>
    <property type="match status" value="1"/>
</dbReference>
<dbReference type="InterPro" id="IPR026820">
    <property type="entry name" value="VioB/RebD_dom"/>
</dbReference>
<dbReference type="InterPro" id="IPR009078">
    <property type="entry name" value="Ferritin-like_SF"/>
</dbReference>
<keyword evidence="3" id="KW-1185">Reference proteome</keyword>
<evidence type="ECO:0000313" key="3">
    <source>
        <dbReference type="Proteomes" id="UP000199501"/>
    </source>
</evidence>
<name>A0A1G6XLG0_9PSEU</name>
<dbReference type="InterPro" id="IPR012347">
    <property type="entry name" value="Ferritin-like"/>
</dbReference>
<dbReference type="STRING" id="1271860.SAMN05216174_11810"/>
<dbReference type="PANTHER" id="PTHR34400">
    <property type="match status" value="1"/>
</dbReference>
<dbReference type="EMBL" id="FMZZ01000018">
    <property type="protein sequence ID" value="SDD78861.1"/>
    <property type="molecule type" value="Genomic_DNA"/>
</dbReference>
<protein>
    <submittedName>
        <fullName evidence="2">Ferritin-like</fullName>
    </submittedName>
</protein>
<proteinExistence type="predicted"/>
<dbReference type="Pfam" id="PF12902">
    <property type="entry name" value="Ferritin-like"/>
    <property type="match status" value="1"/>
</dbReference>
<evidence type="ECO:0000259" key="1">
    <source>
        <dbReference type="Pfam" id="PF12902"/>
    </source>
</evidence>
<sequence length="362" mass="39790">MTTTSAGPDTTIATLMATADEDLDVDWLRTALQHAIILELATIPPYSCGLWSIIDPERDKNVHKTIREIIFDEMSHMALVGNMLTAIGGEPLLAGQGVVPRYPGRLPGGVRPELEVRLGGLTRASLDMYSQIEKPDVPIVSLDSEHYPSIGAFYAKIKAAFLAIDPALIRPERQISFDLSQKHGEGNAIIPMANLTTVLKCLDIIMEQGEGTSTSPENPYYLTKGELSHYYAFRELYHGRKLVKGPAGIWAFTGDPIAMPRTYAAAEVPAGGWAADPGIPEHHPHVVDTLYSFNHTYSGMLLSLEEAWRADDPVRAKELVGTAIGRMGAMRELARDIMTFPLPDESGWRYCPEFRYVDGATP</sequence>
<accession>A0A1G6XLG0</accession>
<dbReference type="OrthoDB" id="9800162at2"/>
<organism evidence="2 3">
    <name type="scientific">Actinokineospora iranica</name>
    <dbReference type="NCBI Taxonomy" id="1271860"/>
    <lineage>
        <taxon>Bacteria</taxon>
        <taxon>Bacillati</taxon>
        <taxon>Actinomycetota</taxon>
        <taxon>Actinomycetes</taxon>
        <taxon>Pseudonocardiales</taxon>
        <taxon>Pseudonocardiaceae</taxon>
        <taxon>Actinokineospora</taxon>
    </lineage>
</organism>
<dbReference type="Proteomes" id="UP000199501">
    <property type="component" value="Unassembled WGS sequence"/>
</dbReference>
<dbReference type="AlphaFoldDB" id="A0A1G6XLG0"/>
<dbReference type="SUPFAM" id="SSF47240">
    <property type="entry name" value="Ferritin-like"/>
    <property type="match status" value="1"/>
</dbReference>
<reference evidence="3" key="1">
    <citation type="submission" date="2016-10" db="EMBL/GenBank/DDBJ databases">
        <authorList>
            <person name="Varghese N."/>
            <person name="Submissions S."/>
        </authorList>
    </citation>
    <scope>NUCLEOTIDE SEQUENCE [LARGE SCALE GENOMIC DNA]</scope>
    <source>
        <strain evidence="3">IBRC-M 10403</strain>
    </source>
</reference>
<evidence type="ECO:0000313" key="2">
    <source>
        <dbReference type="EMBL" id="SDD78861.1"/>
    </source>
</evidence>
<dbReference type="RefSeq" id="WP_091456342.1">
    <property type="nucleotide sequence ID" value="NZ_FMZZ01000018.1"/>
</dbReference>
<gene>
    <name evidence="2" type="ORF">SAMN05216174_11810</name>
</gene>
<feature type="domain" description="Iminophenyl-pyruvate dimer synthase" evidence="1">
    <location>
        <begin position="32"/>
        <end position="238"/>
    </location>
</feature>
<dbReference type="Gene3D" id="1.20.1260.10">
    <property type="match status" value="1"/>
</dbReference>